<feature type="domain" description="SpoVT-AbrB" evidence="3">
    <location>
        <begin position="3"/>
        <end position="46"/>
    </location>
</feature>
<organism evidence="4 5">
    <name type="scientific">Lamprobacter modestohalophilus</name>
    <dbReference type="NCBI Taxonomy" id="1064514"/>
    <lineage>
        <taxon>Bacteria</taxon>
        <taxon>Pseudomonadati</taxon>
        <taxon>Pseudomonadota</taxon>
        <taxon>Gammaproteobacteria</taxon>
        <taxon>Chromatiales</taxon>
        <taxon>Chromatiaceae</taxon>
        <taxon>Lamprobacter</taxon>
    </lineage>
</organism>
<keyword evidence="5" id="KW-1185">Reference proteome</keyword>
<evidence type="ECO:0000313" key="4">
    <source>
        <dbReference type="EMBL" id="MBK1618418.1"/>
    </source>
</evidence>
<dbReference type="Pfam" id="PF04014">
    <property type="entry name" value="MazE_antitoxin"/>
    <property type="match status" value="1"/>
</dbReference>
<gene>
    <name evidence="4" type="ORF">CKO42_08195</name>
</gene>
<dbReference type="RefSeq" id="WP_200241882.1">
    <property type="nucleotide sequence ID" value="NZ_NRRY01000010.1"/>
</dbReference>
<evidence type="ECO:0000256" key="2">
    <source>
        <dbReference type="SAM" id="MobiDB-lite"/>
    </source>
</evidence>
<dbReference type="InterPro" id="IPR007159">
    <property type="entry name" value="SpoVT-AbrB_dom"/>
</dbReference>
<dbReference type="GO" id="GO:0003677">
    <property type="term" value="F:DNA binding"/>
    <property type="evidence" value="ECO:0007669"/>
    <property type="project" value="UniProtKB-UniRule"/>
</dbReference>
<sequence>MQTTLRKIGNSRGVIIPAALLAQAGLDDAVDLRLEGNRIIIEPVKTPREGWFNGANPVQDVDAWGELPPDDDASEWEW</sequence>
<evidence type="ECO:0000313" key="5">
    <source>
        <dbReference type="Proteomes" id="UP001138768"/>
    </source>
</evidence>
<dbReference type="EMBL" id="NRRY01000010">
    <property type="protein sequence ID" value="MBK1618418.1"/>
    <property type="molecule type" value="Genomic_DNA"/>
</dbReference>
<dbReference type="AlphaFoldDB" id="A0A9X1B3F4"/>
<dbReference type="PROSITE" id="PS51740">
    <property type="entry name" value="SPOVT_ABRB"/>
    <property type="match status" value="1"/>
</dbReference>
<evidence type="ECO:0000256" key="1">
    <source>
        <dbReference type="PROSITE-ProRule" id="PRU01076"/>
    </source>
</evidence>
<comment type="caution">
    <text evidence="4">The sequence shown here is derived from an EMBL/GenBank/DDBJ whole genome shotgun (WGS) entry which is preliminary data.</text>
</comment>
<reference evidence="4 5" key="1">
    <citation type="journal article" date="2020" name="Microorganisms">
        <title>Osmotic Adaptation and Compatible Solute Biosynthesis of Phototrophic Bacteria as Revealed from Genome Analyses.</title>
        <authorList>
            <person name="Imhoff J.F."/>
            <person name="Rahn T."/>
            <person name="Kunzel S."/>
            <person name="Keller A."/>
            <person name="Neulinger S.C."/>
        </authorList>
    </citation>
    <scope>NUCLEOTIDE SEQUENCE [LARGE SCALE GENOMIC DNA]</scope>
    <source>
        <strain evidence="4 5">DSM 25653</strain>
    </source>
</reference>
<keyword evidence="1" id="KW-0238">DNA-binding</keyword>
<protein>
    <recommendedName>
        <fullName evidence="3">SpoVT-AbrB domain-containing protein</fullName>
    </recommendedName>
</protein>
<evidence type="ECO:0000259" key="3">
    <source>
        <dbReference type="PROSITE" id="PS51740"/>
    </source>
</evidence>
<dbReference type="Proteomes" id="UP001138768">
    <property type="component" value="Unassembled WGS sequence"/>
</dbReference>
<feature type="compositionally biased region" description="Acidic residues" evidence="2">
    <location>
        <begin position="68"/>
        <end position="78"/>
    </location>
</feature>
<dbReference type="Gene3D" id="2.10.260.10">
    <property type="match status" value="1"/>
</dbReference>
<accession>A0A9X1B3F4</accession>
<proteinExistence type="predicted"/>
<name>A0A9X1B3F4_9GAMM</name>
<dbReference type="InterPro" id="IPR037914">
    <property type="entry name" value="SpoVT-AbrB_sf"/>
</dbReference>
<dbReference type="SUPFAM" id="SSF89447">
    <property type="entry name" value="AbrB/MazE/MraZ-like"/>
    <property type="match status" value="1"/>
</dbReference>
<feature type="region of interest" description="Disordered" evidence="2">
    <location>
        <begin position="51"/>
        <end position="78"/>
    </location>
</feature>
<dbReference type="SMART" id="SM00966">
    <property type="entry name" value="SpoVT_AbrB"/>
    <property type="match status" value="1"/>
</dbReference>